<evidence type="ECO:0000313" key="3">
    <source>
        <dbReference type="Proteomes" id="UP001497522"/>
    </source>
</evidence>
<dbReference type="EMBL" id="OZ023714">
    <property type="protein sequence ID" value="CAK9863519.1"/>
    <property type="molecule type" value="Genomic_DNA"/>
</dbReference>
<feature type="region of interest" description="Disordered" evidence="1">
    <location>
        <begin position="411"/>
        <end position="432"/>
    </location>
</feature>
<keyword evidence="3" id="KW-1185">Reference proteome</keyword>
<feature type="compositionally biased region" description="Basic and acidic residues" evidence="1">
    <location>
        <begin position="586"/>
        <end position="611"/>
    </location>
</feature>
<dbReference type="Proteomes" id="UP001497522">
    <property type="component" value="Chromosome 13"/>
</dbReference>
<reference evidence="2" key="1">
    <citation type="submission" date="2024-03" db="EMBL/GenBank/DDBJ databases">
        <authorList>
            <consortium name="ELIXIR-Norway"/>
            <consortium name="Elixir Norway"/>
        </authorList>
    </citation>
    <scope>NUCLEOTIDE SEQUENCE</scope>
</reference>
<sequence>MENHRVLSSSEKNSAVKEWRFGGNSVSSKKKHLSSYNNGKSDCFGASLAVVPNSVLLASRRSVECEEEEEVGKKKQKKGVVEVVEEGSAVLRSAWIQRIIPRVLGDEKDKGKLAAVGSRENQTHDSLVGFWKKKERKPFCVVADGGLVSPELSRVRESPSNITGRVAAGCQSWEHDAGADAVGGNNNSNNNNGIVIASGNESNAGGGAVVAAGLGFQFDGGGCVGDGGGGSTNRNSRKEREISFADGPSSSLPPLSLFAPFKHEKEWRRRKRNDQGGNNSSSSSGKAEEVVALMMPPPVLTPLLSKDQIVGTSQKRMLLDHLLSSSLTPLSVPSSNPSAIHSIATTSTVLRAADTRLGFGEMFKRPLEPMQVFSPFKSSQDANNAQSPCSSKTASLPFDLVLPLDTDGHDSVKQEDTGAKCNTQPASNINEEHPKLRGSLSANVGSATLVSSSFWPECGNQSGDQESSGQAAEVFRHRSSTSHLLCCDHQPKVQHLKTKEVAIKDPNERRLFSAAGSSGSIPPVLPVVSAPGYQSPFQSTSSSTHVKAVGGQNMVVLEGYQNPAMETSQQKPTEKTRGWNCGVEEMHSQELQPEGREIGKEQTREQERGSGTEEAEDVVARTDVDMEQVPLGCGALESGFGSGSGVVRALVQQGSRQGQDVVQRNGTCNLLAHTPDNDRPGCRTSFRKWTCDPSMDVHSQSCILEELNTTPSQACNIPSADIEYPKVPKGQPWLHRWMHPSISRSNDSFKLLSASRMFSGGSGLGAATNQAASNADASTVTKSQEGVAYSRRVQKVASEGERSHAVIGVNNQFAKTERGNVSVGEDDGSRLKMPFFLGYHNPPSAAAIALVGAASRRSMMPLLPQRQPGTRVAVRPLTQDTLNSLPHVLPHGS</sequence>
<feature type="compositionally biased region" description="Polar residues" evidence="1">
    <location>
        <begin position="420"/>
        <end position="429"/>
    </location>
</feature>
<feature type="compositionally biased region" description="Low complexity" evidence="1">
    <location>
        <begin position="248"/>
        <end position="257"/>
    </location>
</feature>
<proteinExistence type="predicted"/>
<name>A0ABP1ALU1_9BRYO</name>
<feature type="region of interest" description="Disordered" evidence="1">
    <location>
        <begin position="586"/>
        <end position="616"/>
    </location>
</feature>
<gene>
    <name evidence="2" type="ORF">CSSPJE1EN2_LOCUS6514</name>
</gene>
<feature type="region of interest" description="Disordered" evidence="1">
    <location>
        <begin position="227"/>
        <end position="287"/>
    </location>
</feature>
<feature type="compositionally biased region" description="Low complexity" evidence="1">
    <location>
        <begin position="276"/>
        <end position="287"/>
    </location>
</feature>
<evidence type="ECO:0000256" key="1">
    <source>
        <dbReference type="SAM" id="MobiDB-lite"/>
    </source>
</evidence>
<accession>A0ABP1ALU1</accession>
<evidence type="ECO:0000313" key="2">
    <source>
        <dbReference type="EMBL" id="CAK9863519.1"/>
    </source>
</evidence>
<protein>
    <submittedName>
        <fullName evidence="2">Uncharacterized protein</fullName>
    </submittedName>
</protein>
<organism evidence="2 3">
    <name type="scientific">Sphagnum jensenii</name>
    <dbReference type="NCBI Taxonomy" id="128206"/>
    <lineage>
        <taxon>Eukaryota</taxon>
        <taxon>Viridiplantae</taxon>
        <taxon>Streptophyta</taxon>
        <taxon>Embryophyta</taxon>
        <taxon>Bryophyta</taxon>
        <taxon>Sphagnophytina</taxon>
        <taxon>Sphagnopsida</taxon>
        <taxon>Sphagnales</taxon>
        <taxon>Sphagnaceae</taxon>
        <taxon>Sphagnum</taxon>
    </lineage>
</organism>